<evidence type="ECO:0000256" key="2">
    <source>
        <dbReference type="ARBA" id="ARBA00022475"/>
    </source>
</evidence>
<comment type="caution">
    <text evidence="7">The sequence shown here is derived from an EMBL/GenBank/DDBJ whole genome shotgun (WGS) entry which is preliminary data.</text>
</comment>
<comment type="subcellular location">
    <subcellularLocation>
        <location evidence="1">Cell membrane</location>
        <topology evidence="1">Multi-pass membrane protein</topology>
    </subcellularLocation>
</comment>
<feature type="transmembrane region" description="Helical" evidence="6">
    <location>
        <begin position="115"/>
        <end position="134"/>
    </location>
</feature>
<evidence type="ECO:0000256" key="3">
    <source>
        <dbReference type="ARBA" id="ARBA00022692"/>
    </source>
</evidence>
<evidence type="ECO:0000256" key="6">
    <source>
        <dbReference type="SAM" id="Phobius"/>
    </source>
</evidence>
<keyword evidence="2" id="KW-1003">Cell membrane</keyword>
<keyword evidence="3 6" id="KW-0812">Transmembrane</keyword>
<keyword evidence="7" id="KW-0813">Transport</keyword>
<dbReference type="GO" id="GO:0022857">
    <property type="term" value="F:transmembrane transporter activity"/>
    <property type="evidence" value="ECO:0007669"/>
    <property type="project" value="InterPro"/>
</dbReference>
<dbReference type="InterPro" id="IPR001851">
    <property type="entry name" value="ABC_transp_permease"/>
</dbReference>
<evidence type="ECO:0000313" key="7">
    <source>
        <dbReference type="EMBL" id="MBB3929563.1"/>
    </source>
</evidence>
<feature type="transmembrane region" description="Helical" evidence="6">
    <location>
        <begin position="92"/>
        <end position="109"/>
    </location>
</feature>
<dbReference type="Pfam" id="PF02653">
    <property type="entry name" value="BPD_transp_2"/>
    <property type="match status" value="1"/>
</dbReference>
<feature type="transmembrane region" description="Helical" evidence="6">
    <location>
        <begin position="63"/>
        <end position="85"/>
    </location>
</feature>
<dbReference type="RefSeq" id="WP_183397207.1">
    <property type="nucleotide sequence ID" value="NZ_JACIDS010000001.1"/>
</dbReference>
<dbReference type="AlphaFoldDB" id="A0A840AJT2"/>
<feature type="transmembrane region" description="Helical" evidence="6">
    <location>
        <begin position="245"/>
        <end position="266"/>
    </location>
</feature>
<feature type="transmembrane region" description="Helical" evidence="6">
    <location>
        <begin position="146"/>
        <end position="165"/>
    </location>
</feature>
<keyword evidence="7" id="KW-0762">Sugar transport</keyword>
<keyword evidence="4 6" id="KW-1133">Transmembrane helix</keyword>
<dbReference type="Proteomes" id="UP000553963">
    <property type="component" value="Unassembled WGS sequence"/>
</dbReference>
<feature type="transmembrane region" description="Helical" evidence="6">
    <location>
        <begin position="327"/>
        <end position="345"/>
    </location>
</feature>
<sequence>MRIILERRADPSKAMQFASPILAIVLSVIAFFVIFVVSGIDPLKALEVYFIEPLTAMWSIEDLIAKATPIILVAIGLCFCFRAGVWNIGAEGQLVAGAIAGSFVPIFFPDASGPLVLPAMLVLGMLGGMVYAAIPAVLKTRFGTNEILTSLMLVYVAQLFLDWLARGPWRNPAGHNFPDSRTFTDGQLMPTLPGTEIFLSFPAAILIAIAAWFVMRYTRFGFQIRVLGQAPRAGLFAGFSHPRMVMASFLISGALAGLAGICEAAGPIGQLRTSVSPGYGFTAIIVAFLGRLNPVGAVFAGLLLGLSYMGGEGAQIALGVSSQTTRVFQGILLFFVLVCDTFIIYRPRLAHAPARAAHPAAR</sequence>
<evidence type="ECO:0000313" key="8">
    <source>
        <dbReference type="Proteomes" id="UP000553963"/>
    </source>
</evidence>
<keyword evidence="5 6" id="KW-0472">Membrane</keyword>
<keyword evidence="8" id="KW-1185">Reference proteome</keyword>
<evidence type="ECO:0000256" key="4">
    <source>
        <dbReference type="ARBA" id="ARBA00022989"/>
    </source>
</evidence>
<dbReference type="PANTHER" id="PTHR47089:SF1">
    <property type="entry name" value="GUANOSINE ABC TRANSPORTER PERMEASE PROTEIN NUPP"/>
    <property type="match status" value="1"/>
</dbReference>
<name>A0A840AJT2_9HYPH</name>
<feature type="transmembrane region" description="Helical" evidence="6">
    <location>
        <begin position="278"/>
        <end position="306"/>
    </location>
</feature>
<evidence type="ECO:0000256" key="5">
    <source>
        <dbReference type="ARBA" id="ARBA00023136"/>
    </source>
</evidence>
<dbReference type="PANTHER" id="PTHR47089">
    <property type="entry name" value="ABC TRANSPORTER, PERMEASE PROTEIN"/>
    <property type="match status" value="1"/>
</dbReference>
<proteinExistence type="predicted"/>
<feature type="transmembrane region" description="Helical" evidence="6">
    <location>
        <begin position="21"/>
        <end position="43"/>
    </location>
</feature>
<accession>A0A840AJT2</accession>
<feature type="transmembrane region" description="Helical" evidence="6">
    <location>
        <begin position="197"/>
        <end position="215"/>
    </location>
</feature>
<dbReference type="GO" id="GO:0005886">
    <property type="term" value="C:plasma membrane"/>
    <property type="evidence" value="ECO:0007669"/>
    <property type="project" value="UniProtKB-SubCell"/>
</dbReference>
<organism evidence="7 8">
    <name type="scientific">Kaistia hirudinis</name>
    <dbReference type="NCBI Taxonomy" id="1293440"/>
    <lineage>
        <taxon>Bacteria</taxon>
        <taxon>Pseudomonadati</taxon>
        <taxon>Pseudomonadota</taxon>
        <taxon>Alphaproteobacteria</taxon>
        <taxon>Hyphomicrobiales</taxon>
        <taxon>Kaistiaceae</taxon>
        <taxon>Kaistia</taxon>
    </lineage>
</organism>
<dbReference type="EMBL" id="JACIDS010000001">
    <property type="protein sequence ID" value="MBB3929563.1"/>
    <property type="molecule type" value="Genomic_DNA"/>
</dbReference>
<protein>
    <submittedName>
        <fullName evidence="7">Simple sugar transport system permease protein</fullName>
    </submittedName>
</protein>
<dbReference type="CDD" id="cd06580">
    <property type="entry name" value="TM_PBP1_transp_TpRbsC_like"/>
    <property type="match status" value="1"/>
</dbReference>
<reference evidence="7 8" key="1">
    <citation type="submission" date="2020-08" db="EMBL/GenBank/DDBJ databases">
        <title>Genomic Encyclopedia of Type Strains, Phase IV (KMG-IV): sequencing the most valuable type-strain genomes for metagenomic binning, comparative biology and taxonomic classification.</title>
        <authorList>
            <person name="Goeker M."/>
        </authorList>
    </citation>
    <scope>NUCLEOTIDE SEQUENCE [LARGE SCALE GENOMIC DNA]</scope>
    <source>
        <strain evidence="7 8">DSM 25966</strain>
    </source>
</reference>
<gene>
    <name evidence="7" type="ORF">GGR25_000582</name>
</gene>
<evidence type="ECO:0000256" key="1">
    <source>
        <dbReference type="ARBA" id="ARBA00004651"/>
    </source>
</evidence>